<accession>A0ABS8Y489</accession>
<evidence type="ECO:0000259" key="1">
    <source>
        <dbReference type="Pfam" id="PF12061"/>
    </source>
</evidence>
<evidence type="ECO:0000313" key="3">
    <source>
        <dbReference type="Proteomes" id="UP000823775"/>
    </source>
</evidence>
<dbReference type="Proteomes" id="UP000823775">
    <property type="component" value="Unassembled WGS sequence"/>
</dbReference>
<evidence type="ECO:0000313" key="2">
    <source>
        <dbReference type="EMBL" id="MCE5166556.1"/>
    </source>
</evidence>
<sequence length="513" mass="58809">MSSNTSHPLETLQQIEKEFSKKNMCSNTSHPLETLQLIGKEWDSFNMYSCDARIPKIIKRIKKECDSFSVFSNDSPSISNYSLSKLSRVRKTLRKIEHQCDLFKILIDDYPFPEEYDALDTLQRKMHNLLETSLQIGKLCLSSDDGFSLQRISDECDSLNSYLDEHLSLVDGLKFLKRDFKFLDIILNSQIIIDEPDVREILQVLFQAAAADVAKINPKQLRSRYHRYGIFDVQHKFRETKLKIRAKYSIPKISYKDGIVVPNIVMEFIDTVTENLCGLPKLNDPSSFLCVRGLMGQIKKALKELKVLRSFVYLVSYRCIEPQGQQTFLSHALEVAWHTITVTWLYFPSNRYGYLDSAPNEEYHLFSAVLGSKIQPIEPNICKMYIDVLKALKATIASNCETIKATLQEMLNILRTNLINLPTKALEFHLRDIDSVIIDAGLLVYSLIGNKHEKEVTALGETNQALIPSMKETIYFITRKSFLLRPNLPRIDGLGSTGFILENLQEFLGCHLD</sequence>
<reference evidence="2 3" key="1">
    <citation type="journal article" date="2021" name="BMC Genomics">
        <title>Datura genome reveals duplications of psychoactive alkaloid biosynthetic genes and high mutation rate following tissue culture.</title>
        <authorList>
            <person name="Rajewski A."/>
            <person name="Carter-House D."/>
            <person name="Stajich J."/>
            <person name="Litt A."/>
        </authorList>
    </citation>
    <scope>NUCLEOTIDE SEQUENCE [LARGE SCALE GENOMIC DNA]</scope>
    <source>
        <strain evidence="2">AR-01</strain>
    </source>
</reference>
<dbReference type="EMBL" id="JACEIK010026104">
    <property type="protein sequence ID" value="MCE5166556.1"/>
    <property type="molecule type" value="Genomic_DNA"/>
</dbReference>
<organism evidence="2 3">
    <name type="scientific">Datura stramonium</name>
    <name type="common">Jimsonweed</name>
    <name type="synonym">Common thornapple</name>
    <dbReference type="NCBI Taxonomy" id="4076"/>
    <lineage>
        <taxon>Eukaryota</taxon>
        <taxon>Viridiplantae</taxon>
        <taxon>Streptophyta</taxon>
        <taxon>Embryophyta</taxon>
        <taxon>Tracheophyta</taxon>
        <taxon>Spermatophyta</taxon>
        <taxon>Magnoliopsida</taxon>
        <taxon>eudicotyledons</taxon>
        <taxon>Gunneridae</taxon>
        <taxon>Pentapetalae</taxon>
        <taxon>asterids</taxon>
        <taxon>lamiids</taxon>
        <taxon>Solanales</taxon>
        <taxon>Solanaceae</taxon>
        <taxon>Solanoideae</taxon>
        <taxon>Datureae</taxon>
        <taxon>Datura</taxon>
    </lineage>
</organism>
<feature type="domain" description="Late blight resistance protein R1A-like N-terminal" evidence="1">
    <location>
        <begin position="405"/>
        <end position="482"/>
    </location>
</feature>
<keyword evidence="3" id="KW-1185">Reference proteome</keyword>
<name>A0ABS8Y489_DATST</name>
<feature type="domain" description="Late blight resistance protein R1A-like N-terminal" evidence="1">
    <location>
        <begin position="234"/>
        <end position="403"/>
    </location>
</feature>
<gene>
    <name evidence="2" type="ORF">HAX54_021765</name>
</gene>
<proteinExistence type="predicted"/>
<comment type="caution">
    <text evidence="2">The sequence shown here is derived from an EMBL/GenBank/DDBJ whole genome shotgun (WGS) entry which is preliminary data.</text>
</comment>
<dbReference type="InterPro" id="IPR021929">
    <property type="entry name" value="R1A-like_N"/>
</dbReference>
<protein>
    <recommendedName>
        <fullName evidence="1">Late blight resistance protein R1A-like N-terminal domain-containing protein</fullName>
    </recommendedName>
</protein>
<dbReference type="Pfam" id="PF12061">
    <property type="entry name" value="NB-LRR"/>
    <property type="match status" value="2"/>
</dbReference>